<feature type="transmembrane region" description="Helical" evidence="1">
    <location>
        <begin position="172"/>
        <end position="194"/>
    </location>
</feature>
<sequence>MHKLSILEKKKEKEKIKLIWNLLIMGLLYKERPWSRLWRGAKTLFFLLSMLASLLVVCAPPLLVVLLDILLPSALLSAFSDRPFSIPSISSQLQSYKFDTSLVDVPLVSIARSLLILCAYMIWEGRGPYLGIATVCSFGSVGFVSAKAAMMLGAETTAAQGRRLLAVGGTEAAGVEAMFLCSLGLAVAHVIVAYRTSCRERRKLLVYKIDIEAVKLKDIKL</sequence>
<dbReference type="EMBL" id="JANAVB010018196">
    <property type="protein sequence ID" value="KAJ6829826.1"/>
    <property type="molecule type" value="Genomic_DNA"/>
</dbReference>
<dbReference type="AlphaFoldDB" id="A0AAX6GM62"/>
<evidence type="ECO:0000313" key="2">
    <source>
        <dbReference type="EMBL" id="KAJ6829826.1"/>
    </source>
</evidence>
<keyword evidence="1" id="KW-0472">Membrane</keyword>
<comment type="caution">
    <text evidence="2">The sequence shown here is derived from an EMBL/GenBank/DDBJ whole genome shotgun (WGS) entry which is preliminary data.</text>
</comment>
<evidence type="ECO:0000256" key="1">
    <source>
        <dbReference type="SAM" id="Phobius"/>
    </source>
</evidence>
<reference evidence="2" key="2">
    <citation type="submission" date="2023-04" db="EMBL/GenBank/DDBJ databases">
        <authorList>
            <person name="Bruccoleri R.E."/>
            <person name="Oakeley E.J."/>
            <person name="Faust A.-M."/>
            <person name="Dessus-Babus S."/>
            <person name="Altorfer M."/>
            <person name="Burckhardt D."/>
            <person name="Oertli M."/>
            <person name="Naumann U."/>
            <person name="Petersen F."/>
            <person name="Wong J."/>
        </authorList>
    </citation>
    <scope>NUCLEOTIDE SEQUENCE</scope>
    <source>
        <strain evidence="2">GSM-AAB239-AS_SAM_17_03QT</strain>
        <tissue evidence="2">Leaf</tissue>
    </source>
</reference>
<evidence type="ECO:0008006" key="4">
    <source>
        <dbReference type="Google" id="ProtNLM"/>
    </source>
</evidence>
<feature type="transmembrane region" description="Helical" evidence="1">
    <location>
        <begin position="130"/>
        <end position="152"/>
    </location>
</feature>
<accession>A0AAX6GM62</accession>
<dbReference type="Proteomes" id="UP001140949">
    <property type="component" value="Unassembled WGS sequence"/>
</dbReference>
<protein>
    <recommendedName>
        <fullName evidence="4">MENTAL domain-containing protein</fullName>
    </recommendedName>
</protein>
<dbReference type="PANTHER" id="PTHR34953">
    <property type="entry name" value="ALPHA/BETA HYDROLASE RELATED PROTEIN"/>
    <property type="match status" value="1"/>
</dbReference>
<keyword evidence="3" id="KW-1185">Reference proteome</keyword>
<organism evidence="2 3">
    <name type="scientific">Iris pallida</name>
    <name type="common">Sweet iris</name>
    <dbReference type="NCBI Taxonomy" id="29817"/>
    <lineage>
        <taxon>Eukaryota</taxon>
        <taxon>Viridiplantae</taxon>
        <taxon>Streptophyta</taxon>
        <taxon>Embryophyta</taxon>
        <taxon>Tracheophyta</taxon>
        <taxon>Spermatophyta</taxon>
        <taxon>Magnoliopsida</taxon>
        <taxon>Liliopsida</taxon>
        <taxon>Asparagales</taxon>
        <taxon>Iridaceae</taxon>
        <taxon>Iridoideae</taxon>
        <taxon>Irideae</taxon>
        <taxon>Iris</taxon>
    </lineage>
</organism>
<evidence type="ECO:0000313" key="3">
    <source>
        <dbReference type="Proteomes" id="UP001140949"/>
    </source>
</evidence>
<name>A0AAX6GM62_IRIPA</name>
<keyword evidence="1" id="KW-1133">Transmembrane helix</keyword>
<dbReference type="PANTHER" id="PTHR34953:SF1">
    <property type="entry name" value="ALPHA_BETA HYDROLASE RELATED PROTEIN"/>
    <property type="match status" value="1"/>
</dbReference>
<gene>
    <name evidence="2" type="ORF">M6B38_355825</name>
</gene>
<feature type="transmembrane region" description="Helical" evidence="1">
    <location>
        <begin position="105"/>
        <end position="123"/>
    </location>
</feature>
<keyword evidence="1" id="KW-0812">Transmembrane</keyword>
<reference evidence="2" key="1">
    <citation type="journal article" date="2023" name="GigaByte">
        <title>Genome assembly of the bearded iris, Iris pallida Lam.</title>
        <authorList>
            <person name="Bruccoleri R.E."/>
            <person name="Oakeley E.J."/>
            <person name="Faust A.M.E."/>
            <person name="Altorfer M."/>
            <person name="Dessus-Babus S."/>
            <person name="Burckhardt D."/>
            <person name="Oertli M."/>
            <person name="Naumann U."/>
            <person name="Petersen F."/>
            <person name="Wong J."/>
        </authorList>
    </citation>
    <scope>NUCLEOTIDE SEQUENCE</scope>
    <source>
        <strain evidence="2">GSM-AAB239-AS_SAM_17_03QT</strain>
    </source>
</reference>
<feature type="transmembrane region" description="Helical" evidence="1">
    <location>
        <begin position="44"/>
        <end position="67"/>
    </location>
</feature>
<proteinExistence type="predicted"/>